<keyword evidence="4" id="KW-0010">Activator</keyword>
<dbReference type="InterPro" id="IPR000847">
    <property type="entry name" value="LysR_HTH_N"/>
</dbReference>
<evidence type="ECO:0000256" key="3">
    <source>
        <dbReference type="ARBA" id="ARBA00023125"/>
    </source>
</evidence>
<comment type="caution">
    <text evidence="7">The sequence shown here is derived from an EMBL/GenBank/DDBJ whole genome shotgun (WGS) entry which is preliminary data.</text>
</comment>
<dbReference type="SUPFAM" id="SSF46785">
    <property type="entry name" value="Winged helix' DNA-binding domain"/>
    <property type="match status" value="1"/>
</dbReference>
<comment type="similarity">
    <text evidence="1">Belongs to the LysR transcriptional regulatory family.</text>
</comment>
<evidence type="ECO:0000256" key="4">
    <source>
        <dbReference type="ARBA" id="ARBA00023159"/>
    </source>
</evidence>
<keyword evidence="3" id="KW-0238">DNA-binding</keyword>
<dbReference type="PANTHER" id="PTHR30346">
    <property type="entry name" value="TRANSCRIPTIONAL DUAL REGULATOR HCAR-RELATED"/>
    <property type="match status" value="1"/>
</dbReference>
<evidence type="ECO:0000313" key="7">
    <source>
        <dbReference type="EMBL" id="MCM6775899.1"/>
    </source>
</evidence>
<dbReference type="InterPro" id="IPR005119">
    <property type="entry name" value="LysR_subst-bd"/>
</dbReference>
<dbReference type="Gene3D" id="3.40.190.10">
    <property type="entry name" value="Periplasmic binding protein-like II"/>
    <property type="match status" value="2"/>
</dbReference>
<gene>
    <name evidence="7" type="ORF">NDR86_20685</name>
</gene>
<evidence type="ECO:0000256" key="1">
    <source>
        <dbReference type="ARBA" id="ARBA00009437"/>
    </source>
</evidence>
<protein>
    <submittedName>
        <fullName evidence="7">LysR family transcriptional regulator</fullName>
    </submittedName>
</protein>
<keyword evidence="2" id="KW-0805">Transcription regulation</keyword>
<feature type="domain" description="HTH lysR-type" evidence="6">
    <location>
        <begin position="1"/>
        <end position="58"/>
    </location>
</feature>
<evidence type="ECO:0000313" key="8">
    <source>
        <dbReference type="Proteomes" id="UP001139157"/>
    </source>
</evidence>
<dbReference type="PANTHER" id="PTHR30346:SF0">
    <property type="entry name" value="HCA OPERON TRANSCRIPTIONAL ACTIVATOR HCAR"/>
    <property type="match status" value="1"/>
</dbReference>
<evidence type="ECO:0000256" key="5">
    <source>
        <dbReference type="ARBA" id="ARBA00023163"/>
    </source>
</evidence>
<keyword evidence="5" id="KW-0804">Transcription</keyword>
<sequence length="306" mass="33724">MDTRQLEAFLVLTEELHFGRTAMRLHLTPARISQLVGKLERQIGEPLFVRNSRRVELLASGEALLAEVGPPYRQLQQAVSNATQRARGRERTLRVAYMLAAGMGRVHTYVAAFERANPGVCVATLPFDELARFAEPVREGDADVLLLWMPGPPTLYDGLEPDLRLGPILATSPRVMAVGPDHPWARQSSVDIEELPGYDLVLPAPRLPNWFMDNWIPPVTPAGRPIRRRAIVAESGMDQVVDRIIRSRVALATTASIADTVLAPGINLVPLRGLQSAHLTALWLRGTHSALIERFLDAAGRVSHTS</sequence>
<dbReference type="Pfam" id="PF00126">
    <property type="entry name" value="HTH_1"/>
    <property type="match status" value="1"/>
</dbReference>
<dbReference type="Pfam" id="PF03466">
    <property type="entry name" value="LysR_substrate"/>
    <property type="match status" value="1"/>
</dbReference>
<dbReference type="PROSITE" id="PS50931">
    <property type="entry name" value="HTH_LYSR"/>
    <property type="match status" value="1"/>
</dbReference>
<dbReference type="GO" id="GO:0003700">
    <property type="term" value="F:DNA-binding transcription factor activity"/>
    <property type="evidence" value="ECO:0007669"/>
    <property type="project" value="InterPro"/>
</dbReference>
<dbReference type="GO" id="GO:0003677">
    <property type="term" value="F:DNA binding"/>
    <property type="evidence" value="ECO:0007669"/>
    <property type="project" value="UniProtKB-KW"/>
</dbReference>
<evidence type="ECO:0000256" key="2">
    <source>
        <dbReference type="ARBA" id="ARBA00023015"/>
    </source>
</evidence>
<evidence type="ECO:0000259" key="6">
    <source>
        <dbReference type="PROSITE" id="PS50931"/>
    </source>
</evidence>
<proteinExistence type="inferred from homology"/>
<dbReference type="InterPro" id="IPR036390">
    <property type="entry name" value="WH_DNA-bd_sf"/>
</dbReference>
<name>A0A9X2IYQ1_9NOCA</name>
<dbReference type="Proteomes" id="UP001139157">
    <property type="component" value="Unassembled WGS sequence"/>
</dbReference>
<dbReference type="RefSeq" id="WP_251914135.1">
    <property type="nucleotide sequence ID" value="NZ_JAMRXG010000008.1"/>
</dbReference>
<dbReference type="EMBL" id="JAMRXG010000008">
    <property type="protein sequence ID" value="MCM6775899.1"/>
    <property type="molecule type" value="Genomic_DNA"/>
</dbReference>
<accession>A0A9X2IYQ1</accession>
<reference evidence="7" key="1">
    <citation type="submission" date="2022-06" db="EMBL/GenBank/DDBJ databases">
        <title>Novel species in genus nocardia.</title>
        <authorList>
            <person name="Li F."/>
        </authorList>
    </citation>
    <scope>NUCLEOTIDE SEQUENCE</scope>
    <source>
        <strain evidence="7">CDC141</strain>
    </source>
</reference>
<keyword evidence="8" id="KW-1185">Reference proteome</keyword>
<organism evidence="7 8">
    <name type="scientific">Nocardia pulmonis</name>
    <dbReference type="NCBI Taxonomy" id="2951408"/>
    <lineage>
        <taxon>Bacteria</taxon>
        <taxon>Bacillati</taxon>
        <taxon>Actinomycetota</taxon>
        <taxon>Actinomycetes</taxon>
        <taxon>Mycobacteriales</taxon>
        <taxon>Nocardiaceae</taxon>
        <taxon>Nocardia</taxon>
    </lineage>
</organism>
<dbReference type="Gene3D" id="1.10.10.10">
    <property type="entry name" value="Winged helix-like DNA-binding domain superfamily/Winged helix DNA-binding domain"/>
    <property type="match status" value="1"/>
</dbReference>
<dbReference type="InterPro" id="IPR036388">
    <property type="entry name" value="WH-like_DNA-bd_sf"/>
</dbReference>
<dbReference type="AlphaFoldDB" id="A0A9X2IYQ1"/>
<dbReference type="GO" id="GO:0032993">
    <property type="term" value="C:protein-DNA complex"/>
    <property type="evidence" value="ECO:0007669"/>
    <property type="project" value="TreeGrafter"/>
</dbReference>
<dbReference type="SUPFAM" id="SSF53850">
    <property type="entry name" value="Periplasmic binding protein-like II"/>
    <property type="match status" value="1"/>
</dbReference>